<feature type="compositionally biased region" description="Polar residues" evidence="1">
    <location>
        <begin position="31"/>
        <end position="42"/>
    </location>
</feature>
<protein>
    <submittedName>
        <fullName evidence="2">Uncharacterized protein</fullName>
    </submittedName>
</protein>
<proteinExistence type="predicted"/>
<organism evidence="2 3">
    <name type="scientific">Fukomys damarensis</name>
    <name type="common">Damaraland mole rat</name>
    <name type="synonym">Cryptomys damarensis</name>
    <dbReference type="NCBI Taxonomy" id="885580"/>
    <lineage>
        <taxon>Eukaryota</taxon>
        <taxon>Metazoa</taxon>
        <taxon>Chordata</taxon>
        <taxon>Craniata</taxon>
        <taxon>Vertebrata</taxon>
        <taxon>Euteleostomi</taxon>
        <taxon>Mammalia</taxon>
        <taxon>Eutheria</taxon>
        <taxon>Euarchontoglires</taxon>
        <taxon>Glires</taxon>
        <taxon>Rodentia</taxon>
        <taxon>Hystricomorpha</taxon>
        <taxon>Bathyergidae</taxon>
        <taxon>Fukomys</taxon>
    </lineage>
</organism>
<dbReference type="EMBL" id="KN122816">
    <property type="protein sequence ID" value="KFO28113.1"/>
    <property type="molecule type" value="Genomic_DNA"/>
</dbReference>
<feature type="region of interest" description="Disordered" evidence="1">
    <location>
        <begin position="31"/>
        <end position="61"/>
    </location>
</feature>
<evidence type="ECO:0000313" key="2">
    <source>
        <dbReference type="EMBL" id="KFO28113.1"/>
    </source>
</evidence>
<evidence type="ECO:0000256" key="1">
    <source>
        <dbReference type="SAM" id="MobiDB-lite"/>
    </source>
</evidence>
<keyword evidence="3" id="KW-1185">Reference proteome</keyword>
<evidence type="ECO:0000313" key="3">
    <source>
        <dbReference type="Proteomes" id="UP000028990"/>
    </source>
</evidence>
<dbReference type="Proteomes" id="UP000028990">
    <property type="component" value="Unassembled WGS sequence"/>
</dbReference>
<accession>A0A091DC90</accession>
<sequence>MRKCSRLAYTASAEDLACTVVRPVKKTTNPKLYSKQTVTQTEHPGDSRASPSPGEKVCKHGAHQNSQGVPCNCWSHTYFTRKPLHVSTPFLERARSQHCASLLLLLPRPTLPCDHSLGTPRGAFLDFLSPFARGGLINSEAFTVVSTEPHDPRASTLTRTLENIPDLDQNVCELQSPESSRFLVFSRRALPVLREAKAVRGAQANPCPHGRCCQGETETERKRYPSSVRQPHITLDLEEFSGRVGWRGHRLTRLPQDSHLWLPSISGPAQGGGVPPRTPGFLLIGSHPPSFPSYFQNATSLAHCPAFSKAEPRLQPQFSWVPDSPIPDSPPPFLQFMPHPVTIF</sequence>
<name>A0A091DC90_FUKDA</name>
<reference evidence="2 3" key="1">
    <citation type="submission" date="2013-11" db="EMBL/GenBank/DDBJ databases">
        <title>The Damaraland mole rat (Fukomys damarensis) genome and evolution of African mole rats.</title>
        <authorList>
            <person name="Gladyshev V.N."/>
            <person name="Fang X."/>
        </authorList>
    </citation>
    <scope>NUCLEOTIDE SEQUENCE [LARGE SCALE GENOMIC DNA]</scope>
    <source>
        <tissue evidence="2">Liver</tissue>
    </source>
</reference>
<gene>
    <name evidence="2" type="ORF">H920_10487</name>
</gene>
<dbReference type="AlphaFoldDB" id="A0A091DC90"/>